<gene>
    <name evidence="3" type="ORF">K491DRAFT_699244</name>
</gene>
<accession>A0A6A6SJF2</accession>
<feature type="compositionally biased region" description="Low complexity" evidence="1">
    <location>
        <begin position="43"/>
        <end position="70"/>
    </location>
</feature>
<evidence type="ECO:0000259" key="2">
    <source>
        <dbReference type="Pfam" id="PF01636"/>
    </source>
</evidence>
<evidence type="ECO:0000256" key="1">
    <source>
        <dbReference type="SAM" id="MobiDB-lite"/>
    </source>
</evidence>
<dbReference type="Pfam" id="PF01636">
    <property type="entry name" value="APH"/>
    <property type="match status" value="1"/>
</dbReference>
<keyword evidence="4" id="KW-1185">Reference proteome</keyword>
<feature type="domain" description="Aminoglycoside phosphotransferase" evidence="2">
    <location>
        <begin position="113"/>
        <end position="336"/>
    </location>
</feature>
<dbReference type="EMBL" id="MU004564">
    <property type="protein sequence ID" value="KAF2648005.1"/>
    <property type="molecule type" value="Genomic_DNA"/>
</dbReference>
<dbReference type="PANTHER" id="PTHR11012">
    <property type="entry name" value="PROTEIN KINASE-LIKE DOMAIN-CONTAINING"/>
    <property type="match status" value="1"/>
</dbReference>
<name>A0A6A6SJF2_9PLEO</name>
<dbReference type="InterPro" id="IPR002575">
    <property type="entry name" value="Aminoglycoside_PTrfase"/>
</dbReference>
<sequence>MSAPPSPESIAANLLASQGLRLQSIKTRQSLWAGYGQICQISASATSPDSDSSTQTSASASNSNSGVSTPQEAQSQPDLQPHSLILKLITPPRTSPAHDITPTDEGHIRKILSYRIEQYFYTHLAPHLPPSIPVATCLASINEQHANGTSTTAMLMTDLRQRFPVAGEKRGALSPTQVNAAIDWLASFHGFWWPRVGQFDRRGLVRPPLEEMERELRGEHQDAAQRTVWLNGGYTYLATRRTEFSSLAASPGSEWSPPLTDWEEGDVSLAEMVAGVLAPRAEGWGPSEAYQTLIHGDVKAENLFTSRDGEEVAFYDFQYTGLGLGVCDLAKLVTCSVELGQLVGEGSVERVLAMQGGERRLLRRYLQKLKDVAGKEYEWDVFVRHWETALVDWLRFQASWGFWGNTEWLEARVRSILKDDEWRQGVVGNRTYR</sequence>
<evidence type="ECO:0000313" key="4">
    <source>
        <dbReference type="Proteomes" id="UP000799324"/>
    </source>
</evidence>
<proteinExistence type="predicted"/>
<dbReference type="Proteomes" id="UP000799324">
    <property type="component" value="Unassembled WGS sequence"/>
</dbReference>
<protein>
    <recommendedName>
        <fullName evidence="2">Aminoglycoside phosphotransferase domain-containing protein</fullName>
    </recommendedName>
</protein>
<dbReference type="PANTHER" id="PTHR11012:SF30">
    <property type="entry name" value="PROTEIN KINASE-LIKE DOMAIN-CONTAINING"/>
    <property type="match status" value="1"/>
</dbReference>
<dbReference type="OrthoDB" id="411145at2759"/>
<dbReference type="InterPro" id="IPR011009">
    <property type="entry name" value="Kinase-like_dom_sf"/>
</dbReference>
<dbReference type="SUPFAM" id="SSF56112">
    <property type="entry name" value="Protein kinase-like (PK-like)"/>
    <property type="match status" value="1"/>
</dbReference>
<feature type="region of interest" description="Disordered" evidence="1">
    <location>
        <begin position="43"/>
        <end position="78"/>
    </location>
</feature>
<reference evidence="3" key="1">
    <citation type="journal article" date="2020" name="Stud. Mycol.">
        <title>101 Dothideomycetes genomes: a test case for predicting lifestyles and emergence of pathogens.</title>
        <authorList>
            <person name="Haridas S."/>
            <person name="Albert R."/>
            <person name="Binder M."/>
            <person name="Bloem J."/>
            <person name="Labutti K."/>
            <person name="Salamov A."/>
            <person name="Andreopoulos B."/>
            <person name="Baker S."/>
            <person name="Barry K."/>
            <person name="Bills G."/>
            <person name="Bluhm B."/>
            <person name="Cannon C."/>
            <person name="Castanera R."/>
            <person name="Culley D."/>
            <person name="Daum C."/>
            <person name="Ezra D."/>
            <person name="Gonzalez J."/>
            <person name="Henrissat B."/>
            <person name="Kuo A."/>
            <person name="Liang C."/>
            <person name="Lipzen A."/>
            <person name="Lutzoni F."/>
            <person name="Magnuson J."/>
            <person name="Mondo S."/>
            <person name="Nolan M."/>
            <person name="Ohm R."/>
            <person name="Pangilinan J."/>
            <person name="Park H.-J."/>
            <person name="Ramirez L."/>
            <person name="Alfaro M."/>
            <person name="Sun H."/>
            <person name="Tritt A."/>
            <person name="Yoshinaga Y."/>
            <person name="Zwiers L.-H."/>
            <person name="Turgeon B."/>
            <person name="Goodwin S."/>
            <person name="Spatafora J."/>
            <person name="Crous P."/>
            <person name="Grigoriev I."/>
        </authorList>
    </citation>
    <scope>NUCLEOTIDE SEQUENCE</scope>
    <source>
        <strain evidence="3">CBS 122681</strain>
    </source>
</reference>
<organism evidence="3 4">
    <name type="scientific">Lophiostoma macrostomum CBS 122681</name>
    <dbReference type="NCBI Taxonomy" id="1314788"/>
    <lineage>
        <taxon>Eukaryota</taxon>
        <taxon>Fungi</taxon>
        <taxon>Dikarya</taxon>
        <taxon>Ascomycota</taxon>
        <taxon>Pezizomycotina</taxon>
        <taxon>Dothideomycetes</taxon>
        <taxon>Pleosporomycetidae</taxon>
        <taxon>Pleosporales</taxon>
        <taxon>Lophiostomataceae</taxon>
        <taxon>Lophiostoma</taxon>
    </lineage>
</organism>
<evidence type="ECO:0000313" key="3">
    <source>
        <dbReference type="EMBL" id="KAF2648005.1"/>
    </source>
</evidence>
<dbReference type="AlphaFoldDB" id="A0A6A6SJF2"/>
<dbReference type="Gene3D" id="3.90.1200.10">
    <property type="match status" value="1"/>
</dbReference>